<feature type="chain" id="PRO_5034899403" description="Apple domain-containing protein" evidence="2">
    <location>
        <begin position="22"/>
        <end position="224"/>
    </location>
</feature>
<evidence type="ECO:0000313" key="4">
    <source>
        <dbReference type="EMBL" id="KAF4983733.1"/>
    </source>
</evidence>
<keyword evidence="2" id="KW-0732">Signal</keyword>
<protein>
    <recommendedName>
        <fullName evidence="3">Apple domain-containing protein</fullName>
    </recommendedName>
</protein>
<accession>A0A8H4XP95</accession>
<keyword evidence="5" id="KW-1185">Reference proteome</keyword>
<feature type="domain" description="Apple" evidence="3">
    <location>
        <begin position="111"/>
        <end position="200"/>
    </location>
</feature>
<feature type="compositionally biased region" description="Polar residues" evidence="1">
    <location>
        <begin position="26"/>
        <end position="39"/>
    </location>
</feature>
<feature type="compositionally biased region" description="Low complexity" evidence="1">
    <location>
        <begin position="40"/>
        <end position="105"/>
    </location>
</feature>
<evidence type="ECO:0000256" key="2">
    <source>
        <dbReference type="SAM" id="SignalP"/>
    </source>
</evidence>
<dbReference type="InterPro" id="IPR003609">
    <property type="entry name" value="Pan_app"/>
</dbReference>
<dbReference type="AlphaFoldDB" id="A0A8H4XP95"/>
<dbReference type="PROSITE" id="PS50948">
    <property type="entry name" value="PAN"/>
    <property type="match status" value="1"/>
</dbReference>
<reference evidence="4" key="2">
    <citation type="submission" date="2020-05" db="EMBL/GenBank/DDBJ databases">
        <authorList>
            <person name="Kim H.-S."/>
            <person name="Proctor R.H."/>
            <person name="Brown D.W."/>
        </authorList>
    </citation>
    <scope>NUCLEOTIDE SEQUENCE</scope>
    <source>
        <strain evidence="4">NRRL 22465</strain>
    </source>
</reference>
<gene>
    <name evidence="4" type="ORF">FZEAL_949</name>
</gene>
<dbReference type="Pfam" id="PF00024">
    <property type="entry name" value="PAN_1"/>
    <property type="match status" value="1"/>
</dbReference>
<evidence type="ECO:0000313" key="5">
    <source>
        <dbReference type="Proteomes" id="UP000635477"/>
    </source>
</evidence>
<evidence type="ECO:0000256" key="1">
    <source>
        <dbReference type="SAM" id="MobiDB-lite"/>
    </source>
</evidence>
<feature type="signal peptide" evidence="2">
    <location>
        <begin position="1"/>
        <end position="21"/>
    </location>
</feature>
<dbReference type="EMBL" id="JABEYC010000052">
    <property type="protein sequence ID" value="KAF4983733.1"/>
    <property type="molecule type" value="Genomic_DNA"/>
</dbReference>
<comment type="caution">
    <text evidence="4">The sequence shown here is derived from an EMBL/GenBank/DDBJ whole genome shotgun (WGS) entry which is preliminary data.</text>
</comment>
<sequence length="224" mass="23380">MPSAKTIAVAVTALAASGVHAGPCKPTSSGTASTDLFSPTATDTGSADTTAILSTSTTENASTTDTSQSSQTATEVISTSATEDTTTSTTEATTTSQADATSTTSSTTSTCTDYILTFNEDADGPPCGIDGYGATSFITPGDSSSREECAESCLVDSTCQMFAYYEVMVGITSDYSCLRYSDTIFTPQRNADMVYYQRGCFECNRGSDRGGRGGRGRGRIRRYQ</sequence>
<evidence type="ECO:0000259" key="3">
    <source>
        <dbReference type="PROSITE" id="PS50948"/>
    </source>
</evidence>
<name>A0A8H4XP95_9HYPO</name>
<dbReference type="Proteomes" id="UP000635477">
    <property type="component" value="Unassembled WGS sequence"/>
</dbReference>
<feature type="region of interest" description="Disordered" evidence="1">
    <location>
        <begin position="19"/>
        <end position="105"/>
    </location>
</feature>
<organism evidence="4 5">
    <name type="scientific">Fusarium zealandicum</name>
    <dbReference type="NCBI Taxonomy" id="1053134"/>
    <lineage>
        <taxon>Eukaryota</taxon>
        <taxon>Fungi</taxon>
        <taxon>Dikarya</taxon>
        <taxon>Ascomycota</taxon>
        <taxon>Pezizomycotina</taxon>
        <taxon>Sordariomycetes</taxon>
        <taxon>Hypocreomycetidae</taxon>
        <taxon>Hypocreales</taxon>
        <taxon>Nectriaceae</taxon>
        <taxon>Fusarium</taxon>
        <taxon>Fusarium staphyleae species complex</taxon>
    </lineage>
</organism>
<reference evidence="4" key="1">
    <citation type="journal article" date="2020" name="BMC Genomics">
        <title>Correction to: Identification and distribution of gene clusters required for synthesis of sphingolipid metabolism inhibitors in diverse species of the filamentous fungus Fusarium.</title>
        <authorList>
            <person name="Kim H.S."/>
            <person name="Lohmar J.M."/>
            <person name="Busman M."/>
            <person name="Brown D.W."/>
            <person name="Naumann T.A."/>
            <person name="Divon H.H."/>
            <person name="Lysoe E."/>
            <person name="Uhlig S."/>
            <person name="Proctor R.H."/>
        </authorList>
    </citation>
    <scope>NUCLEOTIDE SEQUENCE</scope>
    <source>
        <strain evidence="4">NRRL 22465</strain>
    </source>
</reference>
<proteinExistence type="predicted"/>